<sequence length="113" mass="12418">MNYSLAILAVCIVLCYAQKTICEEGGEYGLTLVPTASPMGMCPLGSYEVINQMCCTGSKIRQVPCEDQLDSNGKSMCPLSRLGCYRKLLGSLKEEIELCTKTCGYCPMPPRFR</sequence>
<dbReference type="Proteomes" id="UP000008281">
    <property type="component" value="Unassembled WGS sequence"/>
</dbReference>
<evidence type="ECO:0000313" key="2">
    <source>
        <dbReference type="Proteomes" id="UP000008281"/>
    </source>
</evidence>
<accession>E3MUS3</accession>
<dbReference type="OMA" id="DIMTICE"/>
<evidence type="ECO:0000313" key="1">
    <source>
        <dbReference type="EMBL" id="EFP09899.1"/>
    </source>
</evidence>
<name>E3MUS3_CAERE</name>
<dbReference type="EMBL" id="DS268480">
    <property type="protein sequence ID" value="EFP09899.1"/>
    <property type="molecule type" value="Genomic_DNA"/>
</dbReference>
<proteinExistence type="predicted"/>
<dbReference type="OrthoDB" id="5798973at2759"/>
<gene>
    <name evidence="1" type="ORF">CRE_21331</name>
</gene>
<keyword evidence="2" id="KW-1185">Reference proteome</keyword>
<protein>
    <submittedName>
        <fullName evidence="1">Uncharacterized protein</fullName>
    </submittedName>
</protein>
<organism evidence="2">
    <name type="scientific">Caenorhabditis remanei</name>
    <name type="common">Caenorhabditis vulgaris</name>
    <dbReference type="NCBI Taxonomy" id="31234"/>
    <lineage>
        <taxon>Eukaryota</taxon>
        <taxon>Metazoa</taxon>
        <taxon>Ecdysozoa</taxon>
        <taxon>Nematoda</taxon>
        <taxon>Chromadorea</taxon>
        <taxon>Rhabditida</taxon>
        <taxon>Rhabditina</taxon>
        <taxon>Rhabditomorpha</taxon>
        <taxon>Rhabditoidea</taxon>
        <taxon>Rhabditidae</taxon>
        <taxon>Peloderinae</taxon>
        <taxon>Caenorhabditis</taxon>
    </lineage>
</organism>
<reference evidence="1" key="1">
    <citation type="submission" date="2007-07" db="EMBL/GenBank/DDBJ databases">
        <title>PCAP assembly of the Caenorhabditis remanei genome.</title>
        <authorList>
            <consortium name="The Caenorhabditis remanei Sequencing Consortium"/>
            <person name="Wilson R.K."/>
        </authorList>
    </citation>
    <scope>NUCLEOTIDE SEQUENCE [LARGE SCALE GENOMIC DNA]</scope>
    <source>
        <strain evidence="1">PB4641</strain>
    </source>
</reference>
<dbReference type="AlphaFoldDB" id="E3MUS3"/>
<dbReference type="HOGENOM" id="CLU_170556_0_0_1"/>
<dbReference type="eggNOG" id="ENOG502TKKC">
    <property type="taxonomic scope" value="Eukaryota"/>
</dbReference>